<evidence type="ECO:0000313" key="2">
    <source>
        <dbReference type="Proteomes" id="UP001302652"/>
    </source>
</evidence>
<gene>
    <name evidence="1" type="ORF">RW095_01715</name>
</gene>
<organism evidence="1 2">
    <name type="scientific">Paraburkholderia kirstenboschensis</name>
    <dbReference type="NCBI Taxonomy" id="1245436"/>
    <lineage>
        <taxon>Bacteria</taxon>
        <taxon>Pseudomonadati</taxon>
        <taxon>Pseudomonadota</taxon>
        <taxon>Betaproteobacteria</taxon>
        <taxon>Burkholderiales</taxon>
        <taxon>Burkholderiaceae</taxon>
        <taxon>Paraburkholderia</taxon>
    </lineage>
</organism>
<sequence>MTRSLLRVFKKLAWYDHAPKLAYRRHGGQRRIGAQQQMFAGKPRKSQNGRLPKVTIQAPRIPMRPWLELPDPTLSGLSARRGINGSSQSAADVHRAMFADVSSAVANVQLSSPVGSFKALSCRSHIDCRQLRVSMSERVHAIVGPPVSFEPKATA</sequence>
<dbReference type="RefSeq" id="WP_317016073.1">
    <property type="nucleotide sequence ID" value="NZ_CP136511.1"/>
</dbReference>
<protein>
    <submittedName>
        <fullName evidence="1">Uncharacterized protein</fullName>
    </submittedName>
</protein>
<dbReference type="Proteomes" id="UP001302652">
    <property type="component" value="Chromosome 3"/>
</dbReference>
<dbReference type="EMBL" id="CP136511">
    <property type="protein sequence ID" value="WOD14251.1"/>
    <property type="molecule type" value="Genomic_DNA"/>
</dbReference>
<keyword evidence="2" id="KW-1185">Reference proteome</keyword>
<proteinExistence type="predicted"/>
<reference evidence="1 2" key="1">
    <citation type="submission" date="2023-10" db="EMBL/GenBank/DDBJ databases">
        <title>Surface-active antibiotics is a multifunctional adaptation for post-fire microbes.</title>
        <authorList>
            <person name="Liu M.D."/>
            <person name="Du Y."/>
            <person name="Koupaei S.K."/>
            <person name="Kim N.R."/>
            <person name="Zhang W."/>
            <person name="Traxler M.F."/>
        </authorList>
    </citation>
    <scope>NUCLEOTIDE SEQUENCE [LARGE SCALE GENOMIC DNA]</scope>
    <source>
        <strain evidence="1 2">F3</strain>
    </source>
</reference>
<accession>A0ABZ0EAL3</accession>
<evidence type="ECO:0000313" key="1">
    <source>
        <dbReference type="EMBL" id="WOD14251.1"/>
    </source>
</evidence>
<name>A0ABZ0EAL3_9BURK</name>